<keyword evidence="4" id="KW-0479">Metal-binding</keyword>
<dbReference type="GO" id="GO:0003697">
    <property type="term" value="F:single-stranded DNA binding"/>
    <property type="evidence" value="ECO:0007669"/>
    <property type="project" value="InterPro"/>
</dbReference>
<dbReference type="GO" id="GO:0008270">
    <property type="term" value="F:zinc ion binding"/>
    <property type="evidence" value="ECO:0007669"/>
    <property type="project" value="UniProtKB-KW"/>
</dbReference>
<comment type="subcellular location">
    <subcellularLocation>
        <location evidence="1">Nucleus</location>
    </subcellularLocation>
</comment>
<dbReference type="InterPro" id="IPR015408">
    <property type="entry name" value="Znf_Mcm10/DnaG"/>
</dbReference>
<dbReference type="Gene3D" id="2.40.50.140">
    <property type="entry name" value="Nucleic acid-binding proteins"/>
    <property type="match status" value="1"/>
</dbReference>
<dbReference type="PANTHER" id="PTHR13454">
    <property type="entry name" value="PROTEIN MCM10 HOMOLOG"/>
    <property type="match status" value="1"/>
</dbReference>
<protein>
    <submittedName>
        <fullName evidence="11">Uncharacterized protein</fullName>
    </submittedName>
</protein>
<evidence type="ECO:0000256" key="5">
    <source>
        <dbReference type="ARBA" id="ARBA00022771"/>
    </source>
</evidence>
<organism evidence="11 12">
    <name type="scientific">Candidozyma auris</name>
    <name type="common">Yeast</name>
    <name type="synonym">Candida auris</name>
    <dbReference type="NCBI Taxonomy" id="498019"/>
    <lineage>
        <taxon>Eukaryota</taxon>
        <taxon>Fungi</taxon>
        <taxon>Dikarya</taxon>
        <taxon>Ascomycota</taxon>
        <taxon>Saccharomycotina</taxon>
        <taxon>Pichiomycetes</taxon>
        <taxon>Metschnikowiaceae</taxon>
        <taxon>Candidozyma</taxon>
    </lineage>
</organism>
<evidence type="ECO:0000259" key="10">
    <source>
        <dbReference type="Pfam" id="PF22379"/>
    </source>
</evidence>
<evidence type="ECO:0000256" key="6">
    <source>
        <dbReference type="ARBA" id="ARBA00022833"/>
    </source>
</evidence>
<dbReference type="Proteomes" id="UP000037122">
    <property type="component" value="Unassembled WGS sequence"/>
</dbReference>
<accession>A0A0L0NZS6</accession>
<name>A0A0L0NZS6_CANAR</name>
<dbReference type="GO" id="GO:0003688">
    <property type="term" value="F:DNA replication origin binding"/>
    <property type="evidence" value="ECO:0007669"/>
    <property type="project" value="TreeGrafter"/>
</dbReference>
<gene>
    <name evidence="11" type="ORF">QG37_03462</name>
</gene>
<dbReference type="Pfam" id="PF09329">
    <property type="entry name" value="zf-primase"/>
    <property type="match status" value="1"/>
</dbReference>
<dbReference type="PANTHER" id="PTHR13454:SF11">
    <property type="entry name" value="PROTEIN MCM10 HOMOLOG"/>
    <property type="match status" value="1"/>
</dbReference>
<evidence type="ECO:0000256" key="1">
    <source>
        <dbReference type="ARBA" id="ARBA00004123"/>
    </source>
</evidence>
<evidence type="ECO:0000313" key="11">
    <source>
        <dbReference type="EMBL" id="KND99667.1"/>
    </source>
</evidence>
<dbReference type="EMBL" id="LGST01000022">
    <property type="protein sequence ID" value="KND99667.1"/>
    <property type="molecule type" value="Genomic_DNA"/>
</dbReference>
<dbReference type="VEuPathDB" id="FungiDB:CJI96_0000054"/>
<dbReference type="AlphaFoldDB" id="A0A0L0NZS6"/>
<dbReference type="GO" id="GO:0006270">
    <property type="term" value="P:DNA replication initiation"/>
    <property type="evidence" value="ECO:0007669"/>
    <property type="project" value="InterPro"/>
</dbReference>
<dbReference type="VEuPathDB" id="FungiDB:CJJ07_000116"/>
<sequence>MDPREAADDFCLTGDSNDELADLEKEFALKRQKLLEEKARRKRERAKPQINVERSPLPPRKQSTVDYFTKGRVDPAKQPVRSEPEVKTVFTTHTKHKTQKETPNGFASRLAGMDRSKTNKLDYYARVFEFENVPKYTSIQVPPDDAETYSGIKLQTRLIPKEAVVELFEGIKILNVKRLLAKVTGPEFKEPSYANWCFVGMVVFMSKPKHTVKGQKYLILRVGDFDHSVDLMLFDAAFEKYWKLQVGEVIGVLNPQVKLFKGTFNLTLTDNSLSILELGRARHFGYCGSETKNGTRCKNFVDVSKLALCAYHEEQKYKASGLRMELQGVKMRESVYHRGNAHSNRRFDPDNWAGMGVYGGSRCEIFSGGTGFDEGKYDKPPSQASRARQKKTNSLLEKRLRATVAPKRVSELEKLGILRSGSDNETGNGGCETATCERRAGKHCGREAENQPNDGREKEGFHFHKTAAGVASATDNDNNGNGGKGLQKLILDMGFDPRDIDSSNASINNSGSVPRMSKNAHLQELKQLSRQKKVSLEPAQEQRRRQAAKWRQNAQLLLRNTQDGKSAPLKKLPQMDVNNEQRCYGSDGDDLEIVV</sequence>
<evidence type="ECO:0000256" key="3">
    <source>
        <dbReference type="ARBA" id="ARBA00022705"/>
    </source>
</evidence>
<proteinExistence type="inferred from homology"/>
<dbReference type="VEuPathDB" id="FungiDB:CJI97_001723"/>
<dbReference type="InterPro" id="IPR055065">
    <property type="entry name" value="OB_MCM10"/>
</dbReference>
<keyword evidence="5" id="KW-0863">Zinc-finger</keyword>
<dbReference type="VEuPathDB" id="FungiDB:B9J08_001587"/>
<evidence type="ECO:0000256" key="2">
    <source>
        <dbReference type="ARBA" id="ARBA00009679"/>
    </source>
</evidence>
<keyword evidence="6" id="KW-0862">Zinc</keyword>
<dbReference type="VEuPathDB" id="FungiDB:QG37_03462"/>
<comment type="caution">
    <text evidence="11">The sequence shown here is derived from an EMBL/GenBank/DDBJ whole genome shotgun (WGS) entry which is preliminary data.</text>
</comment>
<evidence type="ECO:0000256" key="4">
    <source>
        <dbReference type="ARBA" id="ARBA00022723"/>
    </source>
</evidence>
<reference evidence="12" key="1">
    <citation type="journal article" date="2015" name="BMC Genomics">
        <title>Draft genome of a commonly misdiagnosed multidrug resistant pathogen Candida auris.</title>
        <authorList>
            <person name="Chatterjee S."/>
            <person name="Alampalli S.V."/>
            <person name="Nageshan R.K."/>
            <person name="Chettiar S.T."/>
            <person name="Joshi S."/>
            <person name="Tatu U.S."/>
        </authorList>
    </citation>
    <scope>NUCLEOTIDE SEQUENCE [LARGE SCALE GENOMIC DNA]</scope>
    <source>
        <strain evidence="12">6684</strain>
    </source>
</reference>
<feature type="region of interest" description="Disordered" evidence="8">
    <location>
        <begin position="374"/>
        <end position="393"/>
    </location>
</feature>
<feature type="domain" description="Zinc finger Mcm10/DnaG-type" evidence="9">
    <location>
        <begin position="279"/>
        <end position="320"/>
    </location>
</feature>
<evidence type="ECO:0000259" key="9">
    <source>
        <dbReference type="Pfam" id="PF09329"/>
    </source>
</evidence>
<evidence type="ECO:0000313" key="12">
    <source>
        <dbReference type="Proteomes" id="UP000037122"/>
    </source>
</evidence>
<feature type="region of interest" description="Disordered" evidence="8">
    <location>
        <begin position="38"/>
        <end position="63"/>
    </location>
</feature>
<keyword evidence="3" id="KW-0235">DNA replication</keyword>
<dbReference type="Pfam" id="PF22379">
    <property type="entry name" value="OB_MCM10"/>
    <property type="match status" value="1"/>
</dbReference>
<evidence type="ECO:0000256" key="8">
    <source>
        <dbReference type="SAM" id="MobiDB-lite"/>
    </source>
</evidence>
<evidence type="ECO:0000256" key="7">
    <source>
        <dbReference type="ARBA" id="ARBA00023242"/>
    </source>
</evidence>
<dbReference type="SUPFAM" id="SSF50249">
    <property type="entry name" value="Nucleic acid-binding proteins"/>
    <property type="match status" value="1"/>
</dbReference>
<dbReference type="InterPro" id="IPR012340">
    <property type="entry name" value="NA-bd_OB-fold"/>
</dbReference>
<keyword evidence="7" id="KW-0539">Nucleus</keyword>
<dbReference type="InterPro" id="IPR040184">
    <property type="entry name" value="Mcm10"/>
</dbReference>
<feature type="domain" description="MCM10 OB-fold" evidence="10">
    <location>
        <begin position="149"/>
        <end position="262"/>
    </location>
</feature>
<dbReference type="GO" id="GO:0043596">
    <property type="term" value="C:nuclear replication fork"/>
    <property type="evidence" value="ECO:0007669"/>
    <property type="project" value="TreeGrafter"/>
</dbReference>
<comment type="similarity">
    <text evidence="2">Belongs to the MCM10 family.</text>
</comment>